<protein>
    <submittedName>
        <fullName evidence="1">Uncharacterized protein</fullName>
    </submittedName>
</protein>
<name>A0AA88JI29_FICCA</name>
<keyword evidence="2" id="KW-1185">Reference proteome</keyword>
<dbReference type="Proteomes" id="UP001187192">
    <property type="component" value="Unassembled WGS sequence"/>
</dbReference>
<evidence type="ECO:0000313" key="1">
    <source>
        <dbReference type="EMBL" id="GMN73266.1"/>
    </source>
</evidence>
<proteinExistence type="predicted"/>
<dbReference type="AlphaFoldDB" id="A0AA88JI29"/>
<dbReference type="EMBL" id="BTGU01014317">
    <property type="protein sequence ID" value="GMN73266.1"/>
    <property type="molecule type" value="Genomic_DNA"/>
</dbReference>
<accession>A0AA88JI29</accession>
<comment type="caution">
    <text evidence="1">The sequence shown here is derived from an EMBL/GenBank/DDBJ whole genome shotgun (WGS) entry which is preliminary data.</text>
</comment>
<reference evidence="1" key="1">
    <citation type="submission" date="2023-07" db="EMBL/GenBank/DDBJ databases">
        <title>draft genome sequence of fig (Ficus carica).</title>
        <authorList>
            <person name="Takahashi T."/>
            <person name="Nishimura K."/>
        </authorList>
    </citation>
    <scope>NUCLEOTIDE SEQUENCE</scope>
</reference>
<evidence type="ECO:0000313" key="2">
    <source>
        <dbReference type="Proteomes" id="UP001187192"/>
    </source>
</evidence>
<sequence>MWRRGRLGTRRRNVGRITQYFQARKSARRPFNSCPNPPIETGTNCSGWVFLFDFPPVIHVLGFGFALPFFGRDG</sequence>
<gene>
    <name evidence="1" type="ORF">TIFTF001_054298</name>
</gene>
<organism evidence="1 2">
    <name type="scientific">Ficus carica</name>
    <name type="common">Common fig</name>
    <dbReference type="NCBI Taxonomy" id="3494"/>
    <lineage>
        <taxon>Eukaryota</taxon>
        <taxon>Viridiplantae</taxon>
        <taxon>Streptophyta</taxon>
        <taxon>Embryophyta</taxon>
        <taxon>Tracheophyta</taxon>
        <taxon>Spermatophyta</taxon>
        <taxon>Magnoliopsida</taxon>
        <taxon>eudicotyledons</taxon>
        <taxon>Gunneridae</taxon>
        <taxon>Pentapetalae</taxon>
        <taxon>rosids</taxon>
        <taxon>fabids</taxon>
        <taxon>Rosales</taxon>
        <taxon>Moraceae</taxon>
        <taxon>Ficeae</taxon>
        <taxon>Ficus</taxon>
    </lineage>
</organism>